<dbReference type="AlphaFoldDB" id="A0A7K4MS90"/>
<evidence type="ECO:0000259" key="1">
    <source>
        <dbReference type="PROSITE" id="PS51462"/>
    </source>
</evidence>
<reference evidence="2" key="2">
    <citation type="submission" date="2020-06" db="EMBL/GenBank/DDBJ databases">
        <authorList>
            <person name="Wang Y."/>
        </authorList>
    </citation>
    <scope>NUCLEOTIDE SEQUENCE</scope>
    <source>
        <strain evidence="2">L15b</strain>
        <strain evidence="3">L19b</strain>
    </source>
</reference>
<dbReference type="PROSITE" id="PS51462">
    <property type="entry name" value="NUDIX"/>
    <property type="match status" value="1"/>
</dbReference>
<dbReference type="EMBL" id="JACASV010000056">
    <property type="protein sequence ID" value="NWJ43794.1"/>
    <property type="molecule type" value="Genomic_DNA"/>
</dbReference>
<evidence type="ECO:0000313" key="4">
    <source>
        <dbReference type="Proteomes" id="UP000523105"/>
    </source>
</evidence>
<dbReference type="Gene3D" id="3.90.79.10">
    <property type="entry name" value="Nucleoside Triphosphate Pyrophosphohydrolase"/>
    <property type="match status" value="1"/>
</dbReference>
<feature type="domain" description="Nudix hydrolase" evidence="1">
    <location>
        <begin position="1"/>
        <end position="135"/>
    </location>
</feature>
<proteinExistence type="predicted"/>
<dbReference type="InterPro" id="IPR015797">
    <property type="entry name" value="NUDIX_hydrolase-like_dom_sf"/>
</dbReference>
<dbReference type="SUPFAM" id="SSF55811">
    <property type="entry name" value="Nudix"/>
    <property type="match status" value="1"/>
</dbReference>
<dbReference type="InterPro" id="IPR000086">
    <property type="entry name" value="NUDIX_hydrolase_dom"/>
</dbReference>
<gene>
    <name evidence="3" type="ORF">HX802_01165</name>
    <name evidence="2" type="ORF">HX837_06305</name>
</gene>
<dbReference type="EMBL" id="JACASU010000007">
    <property type="protein sequence ID" value="NWJ99264.1"/>
    <property type="molecule type" value="Genomic_DNA"/>
</dbReference>
<dbReference type="Pfam" id="PF00293">
    <property type="entry name" value="NUDIX"/>
    <property type="match status" value="1"/>
</dbReference>
<reference evidence="4 5" key="1">
    <citation type="journal article" date="2019" name="Environ. Microbiol.">
        <title>Genomics insights into ecotype formation of ammonia-oxidizing archaea in the deep ocean.</title>
        <authorList>
            <person name="Wang Y."/>
            <person name="Huang J.M."/>
            <person name="Cui G.J."/>
            <person name="Nunoura T."/>
            <person name="Takaki Y."/>
            <person name="Li W.L."/>
            <person name="Li J."/>
            <person name="Gao Z.M."/>
            <person name="Takai K."/>
            <person name="Zhang A.Q."/>
            <person name="Stepanauskas R."/>
        </authorList>
    </citation>
    <scope>NUCLEOTIDE SEQUENCE [LARGE SCALE GENOMIC DNA]</scope>
    <source>
        <strain evidence="2 4">L15b</strain>
        <strain evidence="3 5">L19b</strain>
    </source>
</reference>
<dbReference type="Proteomes" id="UP000523105">
    <property type="component" value="Unassembled WGS sequence"/>
</dbReference>
<protein>
    <submittedName>
        <fullName evidence="2">NUDIX domain-containing protein</fullName>
    </submittedName>
</protein>
<sequence length="135" mass="15938">MYSTNIVTSFIKNDDKILILKRSDKVKSMKCLWAGVSGIIEKNDTTPLDRAKIEIFEETGINEKEIELLKSIEQIKIESAQYKNHEWNIFPFLFRTKNPAIKLNWENSEFKWIEPNEIKNYETVPELEKILFSLL</sequence>
<comment type="caution">
    <text evidence="2">The sequence shown here is derived from an EMBL/GenBank/DDBJ whole genome shotgun (WGS) entry which is preliminary data.</text>
</comment>
<evidence type="ECO:0000313" key="5">
    <source>
        <dbReference type="Proteomes" id="UP000586694"/>
    </source>
</evidence>
<evidence type="ECO:0000313" key="2">
    <source>
        <dbReference type="EMBL" id="NWJ43794.1"/>
    </source>
</evidence>
<name>A0A7K4MS90_9ARCH</name>
<evidence type="ECO:0000313" key="3">
    <source>
        <dbReference type="EMBL" id="NWJ99264.1"/>
    </source>
</evidence>
<accession>A0A7K4MS90</accession>
<organism evidence="2 4">
    <name type="scientific">Marine Group I thaumarchaeote</name>
    <dbReference type="NCBI Taxonomy" id="2511932"/>
    <lineage>
        <taxon>Archaea</taxon>
        <taxon>Nitrososphaerota</taxon>
        <taxon>Marine Group I</taxon>
    </lineage>
</organism>
<dbReference type="Proteomes" id="UP000586694">
    <property type="component" value="Unassembled WGS sequence"/>
</dbReference>